<sequence>MDTKNPLQVATAEKPPSTNALDNDSDDDFTPPPREAFHAHPKLCHEMLRTVTTTLPLQIRSSTISMGSGLFLSTSASLLPAGREIYRSVPLLTAIDPSSNPNICHYCLSSGPTDAFGSTSTKSGNADNHTKACSACHTARFCSKNCEPNAFVFFEGNELRVRSLRQIAAGEEITVSYVDTNIDVAARREILQHEHFFECRCTRCKSERKEHVALLKSSKNLAALHQAQRNIITLMKNAVWAANHPGRNAQYEDLATVEAQLRTYTSNVFPSNWPDHIAPLPMTRMYLAALYINEEKLVPALRLALQGKLMSRCKNGPDWVNEMMDLMSILIVTGNIPPDSPLHQAGGLPTMDDTHAVTYGYLCEVCKEAGTAFGGDSKYTKAICDMFAGLLAKKTDARPGSKEFGQEFEEGQKKVLAWAGVPEKFGIALRP</sequence>
<feature type="region of interest" description="Disordered" evidence="1">
    <location>
        <begin position="1"/>
        <end position="37"/>
    </location>
</feature>
<dbReference type="SUPFAM" id="SSF82199">
    <property type="entry name" value="SET domain"/>
    <property type="match status" value="1"/>
</dbReference>
<dbReference type="GO" id="GO:0005634">
    <property type="term" value="C:nucleus"/>
    <property type="evidence" value="ECO:0007669"/>
    <property type="project" value="TreeGrafter"/>
</dbReference>
<organism evidence="3 4">
    <name type="scientific">Immersiella caudata</name>
    <dbReference type="NCBI Taxonomy" id="314043"/>
    <lineage>
        <taxon>Eukaryota</taxon>
        <taxon>Fungi</taxon>
        <taxon>Dikarya</taxon>
        <taxon>Ascomycota</taxon>
        <taxon>Pezizomycotina</taxon>
        <taxon>Sordariomycetes</taxon>
        <taxon>Sordariomycetidae</taxon>
        <taxon>Sordariales</taxon>
        <taxon>Lasiosphaeriaceae</taxon>
        <taxon>Immersiella</taxon>
    </lineage>
</organism>
<dbReference type="InterPro" id="IPR050869">
    <property type="entry name" value="H3K4_H4K5_MeTrfase"/>
</dbReference>
<dbReference type="CDD" id="cd20071">
    <property type="entry name" value="SET_SMYD"/>
    <property type="match status" value="1"/>
</dbReference>
<dbReference type="Pfam" id="PF00856">
    <property type="entry name" value="SET"/>
    <property type="match status" value="1"/>
</dbReference>
<protein>
    <recommendedName>
        <fullName evidence="2">SET domain-containing protein</fullName>
    </recommendedName>
</protein>
<dbReference type="AlphaFoldDB" id="A0AA39WSP8"/>
<evidence type="ECO:0000259" key="2">
    <source>
        <dbReference type="PROSITE" id="PS50280"/>
    </source>
</evidence>
<dbReference type="InterPro" id="IPR046341">
    <property type="entry name" value="SET_dom_sf"/>
</dbReference>
<dbReference type="Gene3D" id="2.170.270.10">
    <property type="entry name" value="SET domain"/>
    <property type="match status" value="1"/>
</dbReference>
<comment type="caution">
    <text evidence="3">The sequence shown here is derived from an EMBL/GenBank/DDBJ whole genome shotgun (WGS) entry which is preliminary data.</text>
</comment>
<name>A0AA39WSP8_9PEZI</name>
<feature type="domain" description="SET" evidence="2">
    <location>
        <begin position="55"/>
        <end position="178"/>
    </location>
</feature>
<evidence type="ECO:0000313" key="4">
    <source>
        <dbReference type="Proteomes" id="UP001175000"/>
    </source>
</evidence>
<dbReference type="PANTHER" id="PTHR12197:SF251">
    <property type="entry name" value="EG:BACR7C10.4 PROTEIN"/>
    <property type="match status" value="1"/>
</dbReference>
<reference evidence="3" key="1">
    <citation type="submission" date="2023-06" db="EMBL/GenBank/DDBJ databases">
        <title>Genome-scale phylogeny and comparative genomics of the fungal order Sordariales.</title>
        <authorList>
            <consortium name="Lawrence Berkeley National Laboratory"/>
            <person name="Hensen N."/>
            <person name="Bonometti L."/>
            <person name="Westerberg I."/>
            <person name="Brannstrom I.O."/>
            <person name="Guillou S."/>
            <person name="Cros-Aarteil S."/>
            <person name="Calhoun S."/>
            <person name="Haridas S."/>
            <person name="Kuo A."/>
            <person name="Mondo S."/>
            <person name="Pangilinan J."/>
            <person name="Riley R."/>
            <person name="Labutti K."/>
            <person name="Andreopoulos B."/>
            <person name="Lipzen A."/>
            <person name="Chen C."/>
            <person name="Yanf M."/>
            <person name="Daum C."/>
            <person name="Ng V."/>
            <person name="Clum A."/>
            <person name="Steindorff A."/>
            <person name="Ohm R."/>
            <person name="Martin F."/>
            <person name="Silar P."/>
            <person name="Natvig D."/>
            <person name="Lalanne C."/>
            <person name="Gautier V."/>
            <person name="Ament-Velasquez S.L."/>
            <person name="Kruys A."/>
            <person name="Hutchinson M.I."/>
            <person name="Powell A.J."/>
            <person name="Barry K."/>
            <person name="Miller A.N."/>
            <person name="Grigoriev I.V."/>
            <person name="Debuchy R."/>
            <person name="Gladieux P."/>
            <person name="Thoren M.H."/>
            <person name="Johannesson H."/>
        </authorList>
    </citation>
    <scope>NUCLEOTIDE SEQUENCE</scope>
    <source>
        <strain evidence="3">CBS 606.72</strain>
    </source>
</reference>
<dbReference type="Proteomes" id="UP001175000">
    <property type="component" value="Unassembled WGS sequence"/>
</dbReference>
<dbReference type="InterPro" id="IPR001214">
    <property type="entry name" value="SET_dom"/>
</dbReference>
<proteinExistence type="predicted"/>
<dbReference type="EMBL" id="JAULSU010000004">
    <property type="protein sequence ID" value="KAK0620876.1"/>
    <property type="molecule type" value="Genomic_DNA"/>
</dbReference>
<evidence type="ECO:0000256" key="1">
    <source>
        <dbReference type="SAM" id="MobiDB-lite"/>
    </source>
</evidence>
<evidence type="ECO:0000313" key="3">
    <source>
        <dbReference type="EMBL" id="KAK0620876.1"/>
    </source>
</evidence>
<accession>A0AA39WSP8</accession>
<dbReference type="PANTHER" id="PTHR12197">
    <property type="entry name" value="HISTONE-LYSINE N-METHYLTRANSFERASE SMYD"/>
    <property type="match status" value="1"/>
</dbReference>
<keyword evidence="4" id="KW-1185">Reference proteome</keyword>
<dbReference type="PROSITE" id="PS50280">
    <property type="entry name" value="SET"/>
    <property type="match status" value="1"/>
</dbReference>
<dbReference type="SMART" id="SM00317">
    <property type="entry name" value="SET"/>
    <property type="match status" value="1"/>
</dbReference>
<gene>
    <name evidence="3" type="ORF">B0T14DRAFT_481979</name>
</gene>